<dbReference type="OMA" id="CWIFMRM"/>
<dbReference type="eggNOG" id="KOG3356">
    <property type="taxonomic scope" value="Eukaryota"/>
</dbReference>
<name>L1ILC2_GUITC</name>
<dbReference type="RefSeq" id="XP_005823897.1">
    <property type="nucleotide sequence ID" value="XM_005823840.1"/>
</dbReference>
<evidence type="ECO:0000256" key="2">
    <source>
        <dbReference type="ARBA" id="ARBA00009376"/>
    </source>
</evidence>
<dbReference type="Pfam" id="PF04756">
    <property type="entry name" value="OST3_OST6"/>
    <property type="match status" value="1"/>
</dbReference>
<evidence type="ECO:0000256" key="6">
    <source>
        <dbReference type="SAM" id="Phobius"/>
    </source>
</evidence>
<gene>
    <name evidence="7" type="ORF">GUITHDRAFT_155106</name>
</gene>
<reference evidence="8" key="3">
    <citation type="submission" date="2015-06" db="UniProtKB">
        <authorList>
            <consortium name="EnsemblProtists"/>
        </authorList>
    </citation>
    <scope>IDENTIFICATION</scope>
</reference>
<evidence type="ECO:0000256" key="4">
    <source>
        <dbReference type="ARBA" id="ARBA00022989"/>
    </source>
</evidence>
<evidence type="ECO:0000313" key="9">
    <source>
        <dbReference type="Proteomes" id="UP000011087"/>
    </source>
</evidence>
<comment type="similarity">
    <text evidence="2">Belongs to the OSTC family.</text>
</comment>
<evidence type="ECO:0000256" key="3">
    <source>
        <dbReference type="ARBA" id="ARBA00022692"/>
    </source>
</evidence>
<accession>L1ILC2</accession>
<feature type="transmembrane region" description="Helical" evidence="6">
    <location>
        <begin position="12"/>
        <end position="30"/>
    </location>
</feature>
<organism evidence="7">
    <name type="scientific">Guillardia theta (strain CCMP2712)</name>
    <name type="common">Cryptophyte</name>
    <dbReference type="NCBI Taxonomy" id="905079"/>
    <lineage>
        <taxon>Eukaryota</taxon>
        <taxon>Cryptophyceae</taxon>
        <taxon>Pyrenomonadales</taxon>
        <taxon>Geminigeraceae</taxon>
        <taxon>Guillardia</taxon>
    </lineage>
</organism>
<proteinExistence type="inferred from homology"/>
<keyword evidence="3 6" id="KW-0812">Transmembrane</keyword>
<dbReference type="GeneID" id="17293670"/>
<protein>
    <recommendedName>
        <fullName evidence="10">Oligosaccharyltransferase complex subunit</fullName>
    </recommendedName>
</protein>
<evidence type="ECO:0000313" key="7">
    <source>
        <dbReference type="EMBL" id="EKX36917.1"/>
    </source>
</evidence>
<keyword evidence="5 6" id="KW-0472">Membrane</keyword>
<dbReference type="PaxDb" id="55529-EKX36917"/>
<keyword evidence="9" id="KW-1185">Reference proteome</keyword>
<sequence length="133" mass="14258">MADRDWKDLSGSGFSSLFLVFCLLVSGTVYDIKLNAPTMGSIPDPKAGIIKPQAFMVGRINGQYVAEGISAGFLVFVGGLGLVLLHRADEGSASNRNNRFLLIFAGFLSIIIGFNLLTAFVRIKIPGYLLSSV</sequence>
<dbReference type="EMBL" id="JH993066">
    <property type="protein sequence ID" value="EKX36917.1"/>
    <property type="molecule type" value="Genomic_DNA"/>
</dbReference>
<dbReference type="InterPro" id="IPR042416">
    <property type="entry name" value="OSTC"/>
</dbReference>
<dbReference type="GO" id="GO:0008250">
    <property type="term" value="C:oligosaccharyltransferase complex"/>
    <property type="evidence" value="ECO:0007669"/>
    <property type="project" value="InterPro"/>
</dbReference>
<evidence type="ECO:0008006" key="10">
    <source>
        <dbReference type="Google" id="ProtNLM"/>
    </source>
</evidence>
<evidence type="ECO:0000313" key="8">
    <source>
        <dbReference type="EnsemblProtists" id="EKX36917"/>
    </source>
</evidence>
<dbReference type="Proteomes" id="UP000011087">
    <property type="component" value="Unassembled WGS sequence"/>
</dbReference>
<feature type="transmembrane region" description="Helical" evidence="6">
    <location>
        <begin position="69"/>
        <end position="88"/>
    </location>
</feature>
<keyword evidence="4 6" id="KW-1133">Transmembrane helix</keyword>
<feature type="transmembrane region" description="Helical" evidence="6">
    <location>
        <begin position="100"/>
        <end position="123"/>
    </location>
</feature>
<comment type="subcellular location">
    <subcellularLocation>
        <location evidence="1">Membrane</location>
        <topology evidence="1">Multi-pass membrane protein</topology>
    </subcellularLocation>
</comment>
<dbReference type="AlphaFoldDB" id="L1ILC2"/>
<reference evidence="7 9" key="1">
    <citation type="journal article" date="2012" name="Nature">
        <title>Algal genomes reveal evolutionary mosaicism and the fate of nucleomorphs.</title>
        <authorList>
            <consortium name="DOE Joint Genome Institute"/>
            <person name="Curtis B.A."/>
            <person name="Tanifuji G."/>
            <person name="Burki F."/>
            <person name="Gruber A."/>
            <person name="Irimia M."/>
            <person name="Maruyama S."/>
            <person name="Arias M.C."/>
            <person name="Ball S.G."/>
            <person name="Gile G.H."/>
            <person name="Hirakawa Y."/>
            <person name="Hopkins J.F."/>
            <person name="Kuo A."/>
            <person name="Rensing S.A."/>
            <person name="Schmutz J."/>
            <person name="Symeonidi A."/>
            <person name="Elias M."/>
            <person name="Eveleigh R.J."/>
            <person name="Herman E.K."/>
            <person name="Klute M.J."/>
            <person name="Nakayama T."/>
            <person name="Obornik M."/>
            <person name="Reyes-Prieto A."/>
            <person name="Armbrust E.V."/>
            <person name="Aves S.J."/>
            <person name="Beiko R.G."/>
            <person name="Coutinho P."/>
            <person name="Dacks J.B."/>
            <person name="Durnford D.G."/>
            <person name="Fast N.M."/>
            <person name="Green B.R."/>
            <person name="Grisdale C.J."/>
            <person name="Hempel F."/>
            <person name="Henrissat B."/>
            <person name="Hoppner M.P."/>
            <person name="Ishida K."/>
            <person name="Kim E."/>
            <person name="Koreny L."/>
            <person name="Kroth P.G."/>
            <person name="Liu Y."/>
            <person name="Malik S.B."/>
            <person name="Maier U.G."/>
            <person name="McRose D."/>
            <person name="Mock T."/>
            <person name="Neilson J.A."/>
            <person name="Onodera N.T."/>
            <person name="Poole A.M."/>
            <person name="Pritham E.J."/>
            <person name="Richards T.A."/>
            <person name="Rocap G."/>
            <person name="Roy S.W."/>
            <person name="Sarai C."/>
            <person name="Schaack S."/>
            <person name="Shirato S."/>
            <person name="Slamovits C.H."/>
            <person name="Spencer D.F."/>
            <person name="Suzuki S."/>
            <person name="Worden A.Z."/>
            <person name="Zauner S."/>
            <person name="Barry K."/>
            <person name="Bell C."/>
            <person name="Bharti A.K."/>
            <person name="Crow J.A."/>
            <person name="Grimwood J."/>
            <person name="Kramer R."/>
            <person name="Lindquist E."/>
            <person name="Lucas S."/>
            <person name="Salamov A."/>
            <person name="McFadden G.I."/>
            <person name="Lane C.E."/>
            <person name="Keeling P.J."/>
            <person name="Gray M.W."/>
            <person name="Grigoriev I.V."/>
            <person name="Archibald J.M."/>
        </authorList>
    </citation>
    <scope>NUCLEOTIDE SEQUENCE</scope>
    <source>
        <strain evidence="7 9">CCMP2712</strain>
    </source>
</reference>
<evidence type="ECO:0000256" key="5">
    <source>
        <dbReference type="ARBA" id="ARBA00023136"/>
    </source>
</evidence>
<dbReference type="PANTHER" id="PTHR13160:SF4">
    <property type="entry name" value="OLIGOSACCHARYLTRANSFERASE COMPLEX SUBUNIT OSTC"/>
    <property type="match status" value="1"/>
</dbReference>
<reference evidence="9" key="2">
    <citation type="submission" date="2012-11" db="EMBL/GenBank/DDBJ databases">
        <authorList>
            <person name="Kuo A."/>
            <person name="Curtis B.A."/>
            <person name="Tanifuji G."/>
            <person name="Burki F."/>
            <person name="Gruber A."/>
            <person name="Irimia M."/>
            <person name="Maruyama S."/>
            <person name="Arias M.C."/>
            <person name="Ball S.G."/>
            <person name="Gile G.H."/>
            <person name="Hirakawa Y."/>
            <person name="Hopkins J.F."/>
            <person name="Rensing S.A."/>
            <person name="Schmutz J."/>
            <person name="Symeonidi A."/>
            <person name="Elias M."/>
            <person name="Eveleigh R.J."/>
            <person name="Herman E.K."/>
            <person name="Klute M.J."/>
            <person name="Nakayama T."/>
            <person name="Obornik M."/>
            <person name="Reyes-Prieto A."/>
            <person name="Armbrust E.V."/>
            <person name="Aves S.J."/>
            <person name="Beiko R.G."/>
            <person name="Coutinho P."/>
            <person name="Dacks J.B."/>
            <person name="Durnford D.G."/>
            <person name="Fast N.M."/>
            <person name="Green B.R."/>
            <person name="Grisdale C."/>
            <person name="Hempe F."/>
            <person name="Henrissat B."/>
            <person name="Hoppner M.P."/>
            <person name="Ishida K.-I."/>
            <person name="Kim E."/>
            <person name="Koreny L."/>
            <person name="Kroth P.G."/>
            <person name="Liu Y."/>
            <person name="Malik S.-B."/>
            <person name="Maier U.G."/>
            <person name="McRose D."/>
            <person name="Mock T."/>
            <person name="Neilson J.A."/>
            <person name="Onodera N.T."/>
            <person name="Poole A.M."/>
            <person name="Pritham E.J."/>
            <person name="Richards T.A."/>
            <person name="Rocap G."/>
            <person name="Roy S.W."/>
            <person name="Sarai C."/>
            <person name="Schaack S."/>
            <person name="Shirato S."/>
            <person name="Slamovits C.H."/>
            <person name="Spencer D.F."/>
            <person name="Suzuki S."/>
            <person name="Worden A.Z."/>
            <person name="Zauner S."/>
            <person name="Barry K."/>
            <person name="Bell C."/>
            <person name="Bharti A.K."/>
            <person name="Crow J.A."/>
            <person name="Grimwood J."/>
            <person name="Kramer R."/>
            <person name="Lindquist E."/>
            <person name="Lucas S."/>
            <person name="Salamov A."/>
            <person name="McFadden G.I."/>
            <person name="Lane C.E."/>
            <person name="Keeling P.J."/>
            <person name="Gray M.W."/>
            <person name="Grigoriev I.V."/>
            <person name="Archibald J.M."/>
        </authorList>
    </citation>
    <scope>NUCLEOTIDE SEQUENCE</scope>
    <source>
        <strain evidence="9">CCMP2712</strain>
    </source>
</reference>
<dbReference type="PANTHER" id="PTHR13160">
    <property type="entry name" value="OLIGOSACCHARYLTRANSFERASE COMPLEX SUBUNIT OSTC"/>
    <property type="match status" value="1"/>
</dbReference>
<dbReference type="OrthoDB" id="10256333at2759"/>
<dbReference type="KEGG" id="gtt:GUITHDRAFT_155106"/>
<dbReference type="STRING" id="905079.L1ILC2"/>
<dbReference type="InterPro" id="IPR021149">
    <property type="entry name" value="OligosaccharylTrfase_OST3/OST6"/>
</dbReference>
<evidence type="ECO:0000256" key="1">
    <source>
        <dbReference type="ARBA" id="ARBA00004141"/>
    </source>
</evidence>
<dbReference type="HOGENOM" id="CLU_109136_3_0_1"/>
<dbReference type="EnsemblProtists" id="EKX36917">
    <property type="protein sequence ID" value="EKX36917"/>
    <property type="gene ID" value="GUITHDRAFT_155106"/>
</dbReference>